<dbReference type="GO" id="GO:0006355">
    <property type="term" value="P:regulation of DNA-templated transcription"/>
    <property type="evidence" value="ECO:0007669"/>
    <property type="project" value="InterPro"/>
</dbReference>
<name>A0A4R2H901_9ACTN</name>
<evidence type="ECO:0000313" key="5">
    <source>
        <dbReference type="Proteomes" id="UP000294508"/>
    </source>
</evidence>
<dbReference type="AlphaFoldDB" id="A0A4R2H901"/>
<dbReference type="InterPro" id="IPR041664">
    <property type="entry name" value="AAA_16"/>
</dbReference>
<dbReference type="GO" id="GO:0005524">
    <property type="term" value="F:ATP binding"/>
    <property type="evidence" value="ECO:0007669"/>
    <property type="project" value="UniProtKB-KW"/>
</dbReference>
<comment type="caution">
    <text evidence="4">The sequence shown here is derived from an EMBL/GenBank/DDBJ whole genome shotgun (WGS) entry which is preliminary data.</text>
</comment>
<dbReference type="GO" id="GO:0003677">
    <property type="term" value="F:DNA binding"/>
    <property type="evidence" value="ECO:0007669"/>
    <property type="project" value="InterPro"/>
</dbReference>
<dbReference type="InterPro" id="IPR016032">
    <property type="entry name" value="Sig_transdc_resp-reg_C-effctor"/>
</dbReference>
<dbReference type="PROSITE" id="PS00622">
    <property type="entry name" value="HTH_LUXR_1"/>
    <property type="match status" value="1"/>
</dbReference>
<dbReference type="OrthoDB" id="3795727at2"/>
<evidence type="ECO:0000256" key="2">
    <source>
        <dbReference type="ARBA" id="ARBA00022840"/>
    </source>
</evidence>
<dbReference type="Gene3D" id="3.40.50.300">
    <property type="entry name" value="P-loop containing nucleotide triphosphate hydrolases"/>
    <property type="match status" value="1"/>
</dbReference>
<evidence type="ECO:0000313" key="4">
    <source>
        <dbReference type="EMBL" id="TCO23283.1"/>
    </source>
</evidence>
<dbReference type="Pfam" id="PF13191">
    <property type="entry name" value="AAA_16"/>
    <property type="match status" value="1"/>
</dbReference>
<evidence type="ECO:0000259" key="3">
    <source>
        <dbReference type="PROSITE" id="PS50043"/>
    </source>
</evidence>
<dbReference type="Gene3D" id="1.10.10.10">
    <property type="entry name" value="Winged helix-like DNA-binding domain superfamily/Winged helix DNA-binding domain"/>
    <property type="match status" value="1"/>
</dbReference>
<organism evidence="4 5">
    <name type="scientific">Kribbella steppae</name>
    <dbReference type="NCBI Taxonomy" id="2512223"/>
    <lineage>
        <taxon>Bacteria</taxon>
        <taxon>Bacillati</taxon>
        <taxon>Actinomycetota</taxon>
        <taxon>Actinomycetes</taxon>
        <taxon>Propionibacteriales</taxon>
        <taxon>Kribbellaceae</taxon>
        <taxon>Kribbella</taxon>
    </lineage>
</organism>
<dbReference type="GO" id="GO:0004016">
    <property type="term" value="F:adenylate cyclase activity"/>
    <property type="evidence" value="ECO:0007669"/>
    <property type="project" value="TreeGrafter"/>
</dbReference>
<dbReference type="RefSeq" id="WP_132211895.1">
    <property type="nucleotide sequence ID" value="NZ_SLWN01000009.1"/>
</dbReference>
<dbReference type="PANTHER" id="PTHR16305:SF35">
    <property type="entry name" value="TRANSCRIPTIONAL ACTIVATOR DOMAIN"/>
    <property type="match status" value="1"/>
</dbReference>
<dbReference type="PANTHER" id="PTHR16305">
    <property type="entry name" value="TESTICULAR SOLUBLE ADENYLYL CYCLASE"/>
    <property type="match status" value="1"/>
</dbReference>
<dbReference type="InterPro" id="IPR036388">
    <property type="entry name" value="WH-like_DNA-bd_sf"/>
</dbReference>
<dbReference type="EMBL" id="SLWN01000009">
    <property type="protein sequence ID" value="TCO23283.1"/>
    <property type="molecule type" value="Genomic_DNA"/>
</dbReference>
<dbReference type="GO" id="GO:0005737">
    <property type="term" value="C:cytoplasm"/>
    <property type="evidence" value="ECO:0007669"/>
    <property type="project" value="TreeGrafter"/>
</dbReference>
<dbReference type="CDD" id="cd06170">
    <property type="entry name" value="LuxR_C_like"/>
    <property type="match status" value="1"/>
</dbReference>
<dbReference type="PROSITE" id="PS50043">
    <property type="entry name" value="HTH_LUXR_2"/>
    <property type="match status" value="1"/>
</dbReference>
<keyword evidence="1" id="KW-0547">Nucleotide-binding</keyword>
<dbReference type="SUPFAM" id="SSF52540">
    <property type="entry name" value="P-loop containing nucleoside triphosphate hydrolases"/>
    <property type="match status" value="1"/>
</dbReference>
<dbReference type="InterPro" id="IPR000792">
    <property type="entry name" value="Tscrpt_reg_LuxR_C"/>
</dbReference>
<dbReference type="PRINTS" id="PR00038">
    <property type="entry name" value="HTHLUXR"/>
</dbReference>
<gene>
    <name evidence="4" type="ORF">EV652_109108</name>
</gene>
<keyword evidence="5" id="KW-1185">Reference proteome</keyword>
<dbReference type="Proteomes" id="UP000294508">
    <property type="component" value="Unassembled WGS sequence"/>
</dbReference>
<reference evidence="4 5" key="1">
    <citation type="journal article" date="2015" name="Stand. Genomic Sci.">
        <title>Genomic Encyclopedia of Bacterial and Archaeal Type Strains, Phase III: the genomes of soil and plant-associated and newly described type strains.</title>
        <authorList>
            <person name="Whitman W.B."/>
            <person name="Woyke T."/>
            <person name="Klenk H.P."/>
            <person name="Zhou Y."/>
            <person name="Lilburn T.G."/>
            <person name="Beck B.J."/>
            <person name="De Vos P."/>
            <person name="Vandamme P."/>
            <person name="Eisen J.A."/>
            <person name="Garrity G."/>
            <person name="Hugenholtz P."/>
            <person name="Kyrpides N.C."/>
        </authorList>
    </citation>
    <scope>NUCLEOTIDE SEQUENCE [LARGE SCALE GENOMIC DNA]</scope>
    <source>
        <strain evidence="4 5">VKM Ac-2572</strain>
    </source>
</reference>
<protein>
    <submittedName>
        <fullName evidence="4">Regulatory LuxR family protein</fullName>
    </submittedName>
</protein>
<sequence length="974" mass="104990">MGVVRGLLAGRDAELRLLGEVMRRAMDGVPRAVVIHGEAGIGKTRLAREAFRDPKQTVLWGSCVRFGGASVPFAPITGVLQDWLTRASSEERTEVLAGIDGLGALLPALGSSDGPDSLDTTRLPVLVDLVLNRIAVRRPTVVVVDDLQWADVASLDVLSYLIAGFRDQRLVLIATCRTEERPEGHPLHGWLADMRRMPLFDEIALEPLDLDAASSQIEGLLGKTPDIGLVSEVLARSDGNPYLIELMVRDLSGSEHTLPATVPAALREALLAAWHRLSEHARLITRILAVGGRPTSAAVLTEVAAGQGLKADLIGAQLLEAQDRGVVTSADGGGWWFRHPLLADVLYDGLSPDQAVELHAAYIRVLEAQPADASAAELAAHHEKTGNIDATYHWSLVAADEAARLRASTEVAIQLRRACDLWATVSPAIRGSTDDRIGLLRRASVACGRAGWPKVVVAFLSEALSLVDRTRDPGLACGLLVALAHARWQSTTPELPDLEELHEAIAMTDDLLDSPERALAFADLSEIEGMYGIPGELVHAEEAVRIAERSKSTQALGRALCARAGANDRTVPLDSLADADRSEQLAKSCGDVDTAMNAALWRFDALHTLGRRDEAADVTRAAYHDAVAGGGGTWAYFLAFQASDELIDLGRWADCRAVLRSALAARCIGIPGAGIRLAASLLAVRSGRTEEARQHFDRALELVSEDFNPLRQFMTITGIELRIAEGQAADAVTWARRRLVVADYPEPDDDEALAVYVHAVAEAARDSGEQGLAASEAVETVLAEWPWEPFSHALGGKDVAAMDRSIVAAELARCRNTPDQPELWRRVIENAGTADSRWHEAVAQWRCAEAGLTSGWPASKAGDLLRQAHRCAVELGARPLQADVESLARRSKIDLSTPVPVMQTVDDSRLATLTDREREVLAYLVAGRSNSEIAQELFISAKTVSVHVSNILRKTGTTSRVAAAALAERRPPYY</sequence>
<accession>A0A4R2H901</accession>
<dbReference type="SUPFAM" id="SSF46894">
    <property type="entry name" value="C-terminal effector domain of the bipartite response regulators"/>
    <property type="match status" value="1"/>
</dbReference>
<feature type="domain" description="HTH luxR-type" evidence="3">
    <location>
        <begin position="906"/>
        <end position="971"/>
    </location>
</feature>
<keyword evidence="2" id="KW-0067">ATP-binding</keyword>
<dbReference type="SMART" id="SM00421">
    <property type="entry name" value="HTH_LUXR"/>
    <property type="match status" value="1"/>
</dbReference>
<proteinExistence type="predicted"/>
<dbReference type="InterPro" id="IPR027417">
    <property type="entry name" value="P-loop_NTPase"/>
</dbReference>
<evidence type="ECO:0000256" key="1">
    <source>
        <dbReference type="ARBA" id="ARBA00022741"/>
    </source>
</evidence>
<dbReference type="Pfam" id="PF00196">
    <property type="entry name" value="GerE"/>
    <property type="match status" value="1"/>
</dbReference>